<evidence type="ECO:0000313" key="13">
    <source>
        <dbReference type="Proteomes" id="UP001380601"/>
    </source>
</evidence>
<keyword evidence="13" id="KW-1185">Reference proteome</keyword>
<dbReference type="Gene3D" id="6.10.250.690">
    <property type="match status" value="1"/>
</dbReference>
<keyword evidence="3" id="KW-0902">Two-component regulatory system</keyword>
<evidence type="ECO:0000256" key="4">
    <source>
        <dbReference type="ARBA" id="ARBA00023015"/>
    </source>
</evidence>
<evidence type="ECO:0000256" key="7">
    <source>
        <dbReference type="ARBA" id="ARBA00040348"/>
    </source>
</evidence>
<reference evidence="12 13" key="1">
    <citation type="submission" date="2024-04" db="EMBL/GenBank/DDBJ databases">
        <title>Staphylococcus debuckii a clinical isolate.</title>
        <authorList>
            <person name="Magnan C."/>
            <person name="Plumet L."/>
            <person name="Morsli M."/>
            <person name="Molle V."/>
            <person name="Lavigne J.-P."/>
        </authorList>
    </citation>
    <scope>NUCLEOTIDE SEQUENCE [LARGE SCALE GENOMIC DNA]</scope>
    <source>
        <strain evidence="12 13">NSD001</strain>
    </source>
</reference>
<dbReference type="InterPro" id="IPR001867">
    <property type="entry name" value="OmpR/PhoB-type_DNA-bd"/>
</dbReference>
<keyword evidence="4" id="KW-0805">Transcription regulation</keyword>
<dbReference type="PROSITE" id="PS51755">
    <property type="entry name" value="OMPR_PHOB"/>
    <property type="match status" value="1"/>
</dbReference>
<dbReference type="PANTHER" id="PTHR48111">
    <property type="entry name" value="REGULATOR OF RPOS"/>
    <property type="match status" value="1"/>
</dbReference>
<feature type="DNA-binding region" description="OmpR/PhoB-type" evidence="9">
    <location>
        <begin position="126"/>
        <end position="225"/>
    </location>
</feature>
<dbReference type="CDD" id="cd17574">
    <property type="entry name" value="REC_OmpR"/>
    <property type="match status" value="1"/>
</dbReference>
<dbReference type="SUPFAM" id="SSF52172">
    <property type="entry name" value="CheY-like"/>
    <property type="match status" value="1"/>
</dbReference>
<dbReference type="PANTHER" id="PTHR48111:SF2">
    <property type="entry name" value="RESPONSE REGULATOR SAER"/>
    <property type="match status" value="1"/>
</dbReference>
<dbReference type="EMBL" id="JBBWSC010000004">
    <property type="protein sequence ID" value="MEL0538040.1"/>
    <property type="molecule type" value="Genomic_DNA"/>
</dbReference>
<evidence type="ECO:0000256" key="3">
    <source>
        <dbReference type="ARBA" id="ARBA00023012"/>
    </source>
</evidence>
<dbReference type="SMART" id="SM00862">
    <property type="entry name" value="Trans_reg_C"/>
    <property type="match status" value="1"/>
</dbReference>
<dbReference type="InterPro" id="IPR011006">
    <property type="entry name" value="CheY-like_superfamily"/>
</dbReference>
<dbReference type="Gene3D" id="1.10.10.10">
    <property type="entry name" value="Winged helix-like DNA-binding domain superfamily/Winged helix DNA-binding domain"/>
    <property type="match status" value="1"/>
</dbReference>
<evidence type="ECO:0000256" key="5">
    <source>
        <dbReference type="ARBA" id="ARBA00023125"/>
    </source>
</evidence>
<keyword evidence="1 8" id="KW-0597">Phosphoprotein</keyword>
<evidence type="ECO:0000259" key="11">
    <source>
        <dbReference type="PROSITE" id="PS51755"/>
    </source>
</evidence>
<keyword evidence="6" id="KW-0804">Transcription</keyword>
<dbReference type="InterPro" id="IPR001789">
    <property type="entry name" value="Sig_transdc_resp-reg_receiver"/>
</dbReference>
<accession>A0ABU9EX69</accession>
<evidence type="ECO:0000256" key="1">
    <source>
        <dbReference type="ARBA" id="ARBA00022553"/>
    </source>
</evidence>
<proteinExistence type="predicted"/>
<dbReference type="Proteomes" id="UP001380601">
    <property type="component" value="Unassembled WGS sequence"/>
</dbReference>
<dbReference type="CDD" id="cd00383">
    <property type="entry name" value="trans_reg_C"/>
    <property type="match status" value="1"/>
</dbReference>
<keyword evidence="5 9" id="KW-0238">DNA-binding</keyword>
<feature type="domain" description="OmpR/PhoB-type" evidence="11">
    <location>
        <begin position="126"/>
        <end position="225"/>
    </location>
</feature>
<dbReference type="RefSeq" id="WP_123145481.1">
    <property type="nucleotide sequence ID" value="NZ_CP033460.1"/>
</dbReference>
<dbReference type="Pfam" id="PF00072">
    <property type="entry name" value="Response_reg"/>
    <property type="match status" value="1"/>
</dbReference>
<protein>
    <recommendedName>
        <fullName evidence="7">Response regulator SaeR</fullName>
    </recommendedName>
</protein>
<dbReference type="InterPro" id="IPR039420">
    <property type="entry name" value="WalR-like"/>
</dbReference>
<organism evidence="12 13">
    <name type="scientific">Staphylococcus debuckii</name>
    <dbReference type="NCBI Taxonomy" id="2044912"/>
    <lineage>
        <taxon>Bacteria</taxon>
        <taxon>Bacillati</taxon>
        <taxon>Bacillota</taxon>
        <taxon>Bacilli</taxon>
        <taxon>Bacillales</taxon>
        <taxon>Staphylococcaceae</taxon>
        <taxon>Staphylococcus</taxon>
    </lineage>
</organism>
<dbReference type="SMART" id="SM00448">
    <property type="entry name" value="REC"/>
    <property type="match status" value="1"/>
</dbReference>
<evidence type="ECO:0000313" key="12">
    <source>
        <dbReference type="EMBL" id="MEL0538040.1"/>
    </source>
</evidence>
<evidence type="ECO:0000259" key="10">
    <source>
        <dbReference type="PROSITE" id="PS50110"/>
    </source>
</evidence>
<evidence type="ECO:0000256" key="9">
    <source>
        <dbReference type="PROSITE-ProRule" id="PRU01091"/>
    </source>
</evidence>
<dbReference type="Pfam" id="PF00486">
    <property type="entry name" value="Trans_reg_C"/>
    <property type="match status" value="1"/>
</dbReference>
<evidence type="ECO:0000256" key="6">
    <source>
        <dbReference type="ARBA" id="ARBA00023163"/>
    </source>
</evidence>
<comment type="caution">
    <text evidence="12">The sequence shown here is derived from an EMBL/GenBank/DDBJ whole genome shotgun (WGS) entry which is preliminary data.</text>
</comment>
<gene>
    <name evidence="12" type="ORF">AADA34_04745</name>
</gene>
<dbReference type="InterPro" id="IPR036388">
    <property type="entry name" value="WH-like_DNA-bd_sf"/>
</dbReference>
<name>A0ABU9EX69_9STAP</name>
<evidence type="ECO:0000256" key="8">
    <source>
        <dbReference type="PROSITE-ProRule" id="PRU00169"/>
    </source>
</evidence>
<feature type="modified residue" description="4-aspartylphosphate" evidence="8">
    <location>
        <position position="51"/>
    </location>
</feature>
<feature type="domain" description="Response regulatory" evidence="10">
    <location>
        <begin position="3"/>
        <end position="116"/>
    </location>
</feature>
<sequence>MNHILLVDDEKDIVDICQTYFEYEGYTVTTASNGEEALQHLNDSIDLIVLDIMMPELNGYDVVKEMKQRQLDIPFIYLSAKTQEQDTIYALTLGADDYMTKPFSPRELVLRANNLLNRVQRCMNLQSCLKFGALELNDTQKRALIYDEPVNLRIKEFELLWYLGKHENEVISKSELIQEVWQYDYYEDVNTVNVHIHRLREKFEQFNYHDYTIKTVWGLGYTFERKQS</sequence>
<keyword evidence="2" id="KW-0716">Sensory transduction</keyword>
<dbReference type="Gene3D" id="3.40.50.2300">
    <property type="match status" value="1"/>
</dbReference>
<dbReference type="PROSITE" id="PS50110">
    <property type="entry name" value="RESPONSE_REGULATORY"/>
    <property type="match status" value="1"/>
</dbReference>
<evidence type="ECO:0000256" key="2">
    <source>
        <dbReference type="ARBA" id="ARBA00022606"/>
    </source>
</evidence>